<keyword evidence="1" id="KW-0175">Coiled coil</keyword>
<dbReference type="OrthoDB" id="285993at2"/>
<sequence>MARENILVTKSFDFSLAIFDYYEHLRSLNHFDFAKQLFRSGTSIGANVVEAQRAESRKDFVHKLKIALKEADETKYWLNIIDLKIEKVSEELKDENEQLIKLLVAIINSSKNS</sequence>
<dbReference type="Gene3D" id="1.20.1440.60">
    <property type="entry name" value="23S rRNA-intervening sequence"/>
    <property type="match status" value="1"/>
</dbReference>
<dbReference type="RefSeq" id="WP_090250140.1">
    <property type="nucleotide sequence ID" value="NZ_FPAS01000004.1"/>
</dbReference>
<dbReference type="Pfam" id="PF05635">
    <property type="entry name" value="23S_rRNA_IVP"/>
    <property type="match status" value="1"/>
</dbReference>
<dbReference type="PANTHER" id="PTHR38471:SF2">
    <property type="entry name" value="FOUR HELIX BUNDLE PROTEIN"/>
    <property type="match status" value="1"/>
</dbReference>
<feature type="coiled-coil region" evidence="1">
    <location>
        <begin position="78"/>
        <end position="105"/>
    </location>
</feature>
<keyword evidence="3" id="KW-1185">Reference proteome</keyword>
<name>A0A1I7AXB3_9FLAO</name>
<dbReference type="PIRSF" id="PIRSF035652">
    <property type="entry name" value="CHP02436"/>
    <property type="match status" value="1"/>
</dbReference>
<dbReference type="AlphaFoldDB" id="A0A1I7AXB3"/>
<reference evidence="2 3" key="1">
    <citation type="submission" date="2016-10" db="EMBL/GenBank/DDBJ databases">
        <authorList>
            <person name="de Groot N.N."/>
        </authorList>
    </citation>
    <scope>NUCLEOTIDE SEQUENCE [LARGE SCALE GENOMIC DNA]</scope>
    <source>
        <strain evidence="2 3">CGMCC 1.7005</strain>
    </source>
</reference>
<protein>
    <submittedName>
        <fullName evidence="2">Four helix bundle protein</fullName>
    </submittedName>
</protein>
<dbReference type="SUPFAM" id="SSF158446">
    <property type="entry name" value="IVS-encoded protein-like"/>
    <property type="match status" value="1"/>
</dbReference>
<proteinExistence type="predicted"/>
<accession>A0A1I7AXB3</accession>
<evidence type="ECO:0000313" key="2">
    <source>
        <dbReference type="EMBL" id="SFT79562.1"/>
    </source>
</evidence>
<organism evidence="2 3">
    <name type="scientific">Lishizhenia tianjinensis</name>
    <dbReference type="NCBI Taxonomy" id="477690"/>
    <lineage>
        <taxon>Bacteria</taxon>
        <taxon>Pseudomonadati</taxon>
        <taxon>Bacteroidota</taxon>
        <taxon>Flavobacteriia</taxon>
        <taxon>Flavobacteriales</taxon>
        <taxon>Crocinitomicaceae</taxon>
        <taxon>Lishizhenia</taxon>
    </lineage>
</organism>
<dbReference type="InterPro" id="IPR036583">
    <property type="entry name" value="23S_rRNA_IVS_sf"/>
</dbReference>
<evidence type="ECO:0000313" key="3">
    <source>
        <dbReference type="Proteomes" id="UP000236454"/>
    </source>
</evidence>
<gene>
    <name evidence="2" type="ORF">SAMN05216474_2373</name>
</gene>
<dbReference type="InterPro" id="IPR012657">
    <property type="entry name" value="23S_rRNA-intervening_sequence"/>
</dbReference>
<dbReference type="EMBL" id="FPAS01000004">
    <property type="protein sequence ID" value="SFT79562.1"/>
    <property type="molecule type" value="Genomic_DNA"/>
</dbReference>
<dbReference type="STRING" id="477690.SAMN05216474_2373"/>
<dbReference type="Proteomes" id="UP000236454">
    <property type="component" value="Unassembled WGS sequence"/>
</dbReference>
<dbReference type="NCBIfam" id="TIGR02436">
    <property type="entry name" value="four helix bundle protein"/>
    <property type="match status" value="1"/>
</dbReference>
<evidence type="ECO:0000256" key="1">
    <source>
        <dbReference type="SAM" id="Coils"/>
    </source>
</evidence>
<dbReference type="PANTHER" id="PTHR38471">
    <property type="entry name" value="FOUR HELIX BUNDLE PROTEIN"/>
    <property type="match status" value="1"/>
</dbReference>